<organism evidence="16 17">
    <name type="scientific">Turneriella parva (strain ATCC BAA-1111 / DSM 21527 / NCTC 11395 / H)</name>
    <name type="common">Leptospira parva</name>
    <dbReference type="NCBI Taxonomy" id="869212"/>
    <lineage>
        <taxon>Bacteria</taxon>
        <taxon>Pseudomonadati</taxon>
        <taxon>Spirochaetota</taxon>
        <taxon>Spirochaetia</taxon>
        <taxon>Leptospirales</taxon>
        <taxon>Leptospiraceae</taxon>
        <taxon>Turneriella</taxon>
    </lineage>
</organism>
<dbReference type="Proteomes" id="UP000006048">
    <property type="component" value="Chromosome"/>
</dbReference>
<dbReference type="GO" id="GO:0005524">
    <property type="term" value="F:ATP binding"/>
    <property type="evidence" value="ECO:0007669"/>
    <property type="project" value="UniProtKB-KW"/>
</dbReference>
<feature type="binding site" evidence="12 14">
    <location>
        <position position="298"/>
    </location>
    <ligand>
        <name>ATP</name>
        <dbReference type="ChEBI" id="CHEBI:30616"/>
    </ligand>
</feature>
<dbReference type="SUPFAM" id="SSF53748">
    <property type="entry name" value="Phosphoglycerate kinase"/>
    <property type="match status" value="1"/>
</dbReference>
<dbReference type="HAMAP" id="MF_00145">
    <property type="entry name" value="Phosphoglyc_kinase"/>
    <property type="match status" value="1"/>
</dbReference>
<proteinExistence type="inferred from homology"/>
<feature type="binding site" evidence="12 14">
    <location>
        <position position="329"/>
    </location>
    <ligand>
        <name>ATP</name>
        <dbReference type="ChEBI" id="CHEBI:30616"/>
    </ligand>
</feature>
<accession>I4B945</accession>
<dbReference type="InterPro" id="IPR036043">
    <property type="entry name" value="Phosphoglycerate_kinase_sf"/>
</dbReference>
<dbReference type="STRING" id="869212.Turpa_3163"/>
<feature type="binding site" evidence="13">
    <location>
        <position position="158"/>
    </location>
    <ligand>
        <name>(2R)-3-phosphoglycerate</name>
        <dbReference type="ChEBI" id="CHEBI:58272"/>
    </ligand>
</feature>
<dbReference type="GO" id="GO:0006096">
    <property type="term" value="P:glycolytic process"/>
    <property type="evidence" value="ECO:0007669"/>
    <property type="project" value="UniProtKB-UniRule"/>
</dbReference>
<dbReference type="HOGENOM" id="CLU_025427_0_2_12"/>
<feature type="binding site" evidence="12">
    <location>
        <position position="158"/>
    </location>
    <ligand>
        <name>substrate</name>
    </ligand>
</feature>
<dbReference type="PRINTS" id="PR00477">
    <property type="entry name" value="PHGLYCKINASE"/>
</dbReference>
<dbReference type="AlphaFoldDB" id="I4B945"/>
<dbReference type="GO" id="GO:0005829">
    <property type="term" value="C:cytosol"/>
    <property type="evidence" value="ECO:0007669"/>
    <property type="project" value="TreeGrafter"/>
</dbReference>
<dbReference type="EC" id="2.7.2.3" evidence="5 12"/>
<feature type="binding site" evidence="13">
    <location>
        <position position="38"/>
    </location>
    <ligand>
        <name>(2R)-3-phosphoglycerate</name>
        <dbReference type="ChEBI" id="CHEBI:58272"/>
    </ligand>
</feature>
<dbReference type="InterPro" id="IPR001576">
    <property type="entry name" value="Phosphoglycerate_kinase"/>
</dbReference>
<comment type="similarity">
    <text evidence="3 12 15">Belongs to the phosphoglycerate kinase family.</text>
</comment>
<dbReference type="UniPathway" id="UPA00109">
    <property type="reaction ID" value="UER00185"/>
</dbReference>
<dbReference type="FunFam" id="3.40.50.1260:FF:000003">
    <property type="entry name" value="Phosphoglycerate kinase"/>
    <property type="match status" value="1"/>
</dbReference>
<dbReference type="GO" id="GO:0006094">
    <property type="term" value="P:gluconeogenesis"/>
    <property type="evidence" value="ECO:0007669"/>
    <property type="project" value="TreeGrafter"/>
</dbReference>
<dbReference type="PANTHER" id="PTHR11406:SF23">
    <property type="entry name" value="PHOSPHOGLYCERATE KINASE 1, CHLOROPLASTIC-RELATED"/>
    <property type="match status" value="1"/>
</dbReference>
<evidence type="ECO:0000256" key="12">
    <source>
        <dbReference type="HAMAP-Rule" id="MF_00145"/>
    </source>
</evidence>
<dbReference type="OrthoDB" id="9808460at2"/>
<dbReference type="InterPro" id="IPR015824">
    <property type="entry name" value="Phosphoglycerate_kinase_N"/>
</dbReference>
<keyword evidence="12" id="KW-0963">Cytoplasm</keyword>
<evidence type="ECO:0000256" key="6">
    <source>
        <dbReference type="ARBA" id="ARBA00016471"/>
    </source>
</evidence>
<feature type="binding site" evidence="12">
    <location>
        <position position="121"/>
    </location>
    <ligand>
        <name>substrate</name>
    </ligand>
</feature>
<dbReference type="FunFam" id="3.40.50.1260:FF:000006">
    <property type="entry name" value="Phosphoglycerate kinase"/>
    <property type="match status" value="1"/>
</dbReference>
<evidence type="ECO:0000256" key="14">
    <source>
        <dbReference type="PIRSR" id="PIRSR000724-2"/>
    </source>
</evidence>
<evidence type="ECO:0000256" key="13">
    <source>
        <dbReference type="PIRSR" id="PIRSR000724-1"/>
    </source>
</evidence>
<keyword evidence="7 12" id="KW-0808">Transferase</keyword>
<dbReference type="EMBL" id="CP002959">
    <property type="protein sequence ID" value="AFM13802.1"/>
    <property type="molecule type" value="Genomic_DNA"/>
</dbReference>
<dbReference type="Pfam" id="PF00162">
    <property type="entry name" value="PGK"/>
    <property type="match status" value="1"/>
</dbReference>
<reference evidence="16 17" key="1">
    <citation type="submission" date="2012-06" db="EMBL/GenBank/DDBJ databases">
        <title>The complete chromosome of genome of Turneriella parva DSM 21527.</title>
        <authorList>
            <consortium name="US DOE Joint Genome Institute (JGI-PGF)"/>
            <person name="Lucas S."/>
            <person name="Han J."/>
            <person name="Lapidus A."/>
            <person name="Bruce D."/>
            <person name="Goodwin L."/>
            <person name="Pitluck S."/>
            <person name="Peters L."/>
            <person name="Kyrpides N."/>
            <person name="Mavromatis K."/>
            <person name="Ivanova N."/>
            <person name="Mikhailova N."/>
            <person name="Chertkov O."/>
            <person name="Detter J.C."/>
            <person name="Tapia R."/>
            <person name="Han C."/>
            <person name="Land M."/>
            <person name="Hauser L."/>
            <person name="Markowitz V."/>
            <person name="Cheng J.-F."/>
            <person name="Hugenholtz P."/>
            <person name="Woyke T."/>
            <person name="Wu D."/>
            <person name="Gronow S."/>
            <person name="Wellnitz S."/>
            <person name="Brambilla E."/>
            <person name="Klenk H.-P."/>
            <person name="Eisen J.A."/>
        </authorList>
    </citation>
    <scope>NUCLEOTIDE SEQUENCE [LARGE SCALE GENOMIC DNA]</scope>
    <source>
        <strain evidence="17">ATCC BAA-1111 / DSM 21527 / NCTC 11395 / H</strain>
    </source>
</reference>
<evidence type="ECO:0000256" key="15">
    <source>
        <dbReference type="RuleBase" id="RU000532"/>
    </source>
</evidence>
<dbReference type="PATRIC" id="fig|869212.3.peg.3192"/>
<evidence type="ECO:0000256" key="4">
    <source>
        <dbReference type="ARBA" id="ARBA00011245"/>
    </source>
</evidence>
<feature type="binding site" evidence="12 14">
    <location>
        <position position="208"/>
    </location>
    <ligand>
        <name>ATP</name>
        <dbReference type="ChEBI" id="CHEBI:30616"/>
    </ligand>
</feature>
<keyword evidence="11 12" id="KW-0324">Glycolysis</keyword>
<dbReference type="GO" id="GO:0004618">
    <property type="term" value="F:phosphoglycerate kinase activity"/>
    <property type="evidence" value="ECO:0007669"/>
    <property type="project" value="UniProtKB-UniRule"/>
</dbReference>
<evidence type="ECO:0000256" key="3">
    <source>
        <dbReference type="ARBA" id="ARBA00008982"/>
    </source>
</evidence>
<keyword evidence="10 12" id="KW-0067">ATP-binding</keyword>
<dbReference type="KEGG" id="tpx:Turpa_3163"/>
<dbReference type="PANTHER" id="PTHR11406">
    <property type="entry name" value="PHOSPHOGLYCERATE KINASE"/>
    <property type="match status" value="1"/>
</dbReference>
<comment type="subunit">
    <text evidence="4 12">Monomer.</text>
</comment>
<evidence type="ECO:0000256" key="2">
    <source>
        <dbReference type="ARBA" id="ARBA00004838"/>
    </source>
</evidence>
<evidence type="ECO:0000313" key="17">
    <source>
        <dbReference type="Proteomes" id="UP000006048"/>
    </source>
</evidence>
<feature type="binding site" evidence="12 14">
    <location>
        <begin position="355"/>
        <end position="358"/>
    </location>
    <ligand>
        <name>ATP</name>
        <dbReference type="ChEBI" id="CHEBI:30616"/>
    </ligand>
</feature>
<evidence type="ECO:0000256" key="11">
    <source>
        <dbReference type="ARBA" id="ARBA00023152"/>
    </source>
</evidence>
<evidence type="ECO:0000256" key="7">
    <source>
        <dbReference type="ARBA" id="ARBA00022679"/>
    </source>
</evidence>
<dbReference type="RefSeq" id="WP_014804302.1">
    <property type="nucleotide sequence ID" value="NC_018020.1"/>
</dbReference>
<evidence type="ECO:0000313" key="16">
    <source>
        <dbReference type="EMBL" id="AFM13802.1"/>
    </source>
</evidence>
<name>I4B945_TURPD</name>
<comment type="pathway">
    <text evidence="2 12">Carbohydrate degradation; glycolysis; pyruvate from D-glyceraldehyde 3-phosphate: step 2/5.</text>
</comment>
<evidence type="ECO:0000256" key="5">
    <source>
        <dbReference type="ARBA" id="ARBA00013061"/>
    </source>
</evidence>
<dbReference type="PIRSF" id="PIRSF000724">
    <property type="entry name" value="Pgk"/>
    <property type="match status" value="1"/>
</dbReference>
<feature type="binding site" evidence="12 13">
    <location>
        <begin position="61"/>
        <end position="64"/>
    </location>
    <ligand>
        <name>substrate</name>
    </ligand>
</feature>
<feature type="binding site" evidence="12 13">
    <location>
        <begin position="21"/>
        <end position="23"/>
    </location>
    <ligand>
        <name>substrate</name>
    </ligand>
</feature>
<sequence>MPLPSIEQVDVTGKKILLRVDFNVPLDKTTGAISDDTRIVKSLPSIELMLSRGAALVIISHLGRPEKKGDPALSLKPIAERLGKLLPATSVHFSPEAVGPVAEEKAAKLQRGEILVLENIRYYDEETAKDEKVRNDFAKKLCKLADIYVNDAFGAAHRAHASIYECAKLLPGYAGLLLKKEIDILEKLVTNPPRPFVAIIGGSKVSSKLAVLENLITKADSILIGGAMAYTFLKSRLIEVGTSMIEKDYLSQAFQIIDKAAYNKRELLLPEDHIVSSEFGEKGKIKTVKRSIPDGFMGMDIGPKTADHYAKVIKGAKTVLWNGPMGVFEMKKFASGTLSIAKAMAKVKGTTIVGGGDSIFALSQSGLEDKITHVSTGGGATLEYLEGKKLPGVEALMK</sequence>
<evidence type="ECO:0000256" key="1">
    <source>
        <dbReference type="ARBA" id="ARBA00000642"/>
    </source>
</evidence>
<keyword evidence="9 12" id="KW-0418">Kinase</keyword>
<evidence type="ECO:0000256" key="8">
    <source>
        <dbReference type="ARBA" id="ARBA00022741"/>
    </source>
</evidence>
<feature type="binding site" evidence="12">
    <location>
        <position position="38"/>
    </location>
    <ligand>
        <name>substrate</name>
    </ligand>
</feature>
<dbReference type="GO" id="GO:0043531">
    <property type="term" value="F:ADP binding"/>
    <property type="evidence" value="ECO:0007669"/>
    <property type="project" value="TreeGrafter"/>
</dbReference>
<evidence type="ECO:0000256" key="10">
    <source>
        <dbReference type="ARBA" id="ARBA00022840"/>
    </source>
</evidence>
<keyword evidence="8 12" id="KW-0547">Nucleotide-binding</keyword>
<comment type="subcellular location">
    <subcellularLocation>
        <location evidence="12">Cytoplasm</location>
    </subcellularLocation>
</comment>
<protein>
    <recommendedName>
        <fullName evidence="6 12">Phosphoglycerate kinase</fullName>
        <ecNumber evidence="5 12">2.7.2.3</ecNumber>
    </recommendedName>
</protein>
<dbReference type="Gene3D" id="3.40.50.1260">
    <property type="entry name" value="Phosphoglycerate kinase, N-terminal domain"/>
    <property type="match status" value="2"/>
</dbReference>
<gene>
    <name evidence="12" type="primary">pgk</name>
    <name evidence="16" type="ordered locus">Turpa_3163</name>
</gene>
<evidence type="ECO:0000256" key="9">
    <source>
        <dbReference type="ARBA" id="ARBA00022777"/>
    </source>
</evidence>
<comment type="catalytic activity">
    <reaction evidence="1 12 15">
        <text>(2R)-3-phosphoglycerate + ATP = (2R)-3-phospho-glyceroyl phosphate + ADP</text>
        <dbReference type="Rhea" id="RHEA:14801"/>
        <dbReference type="ChEBI" id="CHEBI:30616"/>
        <dbReference type="ChEBI" id="CHEBI:57604"/>
        <dbReference type="ChEBI" id="CHEBI:58272"/>
        <dbReference type="ChEBI" id="CHEBI:456216"/>
        <dbReference type="EC" id="2.7.2.3"/>
    </reaction>
</comment>
<feature type="binding site" evidence="13">
    <location>
        <position position="121"/>
    </location>
    <ligand>
        <name>(2R)-3-phosphoglycerate</name>
        <dbReference type="ChEBI" id="CHEBI:58272"/>
    </ligand>
</feature>
<keyword evidence="17" id="KW-1185">Reference proteome</keyword>